<evidence type="ECO:0000259" key="8">
    <source>
        <dbReference type="PROSITE" id="PS51883"/>
    </source>
</evidence>
<feature type="domain" description="Obg" evidence="8">
    <location>
        <begin position="1"/>
        <end position="159"/>
    </location>
</feature>
<comment type="function">
    <text evidence="6">An essential GTPase which binds GTP, GDP and possibly (p)ppGpp with moderate affinity, with high nucleotide exchange rates and a fairly low GTP hydrolysis rate. Plays a role in control of the cell cycle, stress response, ribosome biogenesis and in those bacteria that undergo differentiation, in morphogenesis control.</text>
</comment>
<dbReference type="InterPro" id="IPR031167">
    <property type="entry name" value="G_OBG"/>
</dbReference>
<dbReference type="PANTHER" id="PTHR11702">
    <property type="entry name" value="DEVELOPMENTALLY REGULATED GTP-BINDING PROTEIN-RELATED"/>
    <property type="match status" value="1"/>
</dbReference>
<keyword evidence="10" id="KW-1185">Reference proteome</keyword>
<sequence>MKFLDEAKVYIRSGDGGAGGISFRREKFIEFGGPDGGSGGRGGDVWIQATSNLNTLIDFRYQQHFKAQHGEKGMKRNRSGAKGEDVVLTVPVGTQVFEEDGISLICDLDQEGQRIILAPGGNGGFGNAHFKSSTNQAPYYANPGILGQEKIIWLKLKLIADIGIIGLPNAGKSTFLASVTRAKPKIADYPFTTLYPNLGIVKEGYKEFILADIPGIIKNAHQGAGIGDRFLKHTERTHVLLHIVSALEENVQAAYQCILDELSAYNSELRKKIEIVGLSQIDTVDSDTLARKKNELATQCGQVPFEFSSITGHGIPQILECLHDKIFSIRGENEF</sequence>
<dbReference type="NCBIfam" id="TIGR02729">
    <property type="entry name" value="Obg_CgtA"/>
    <property type="match status" value="1"/>
</dbReference>
<evidence type="ECO:0000256" key="1">
    <source>
        <dbReference type="ARBA" id="ARBA00007699"/>
    </source>
</evidence>
<keyword evidence="3 6" id="KW-0378">Hydrolase</keyword>
<reference evidence="9 10" key="1">
    <citation type="journal article" date="2013" name="Genome Announc.">
        <title>Complete Genome Sequence of a Chinese Strain of 'Candidatus Liberibacter asiaticus'.</title>
        <authorList>
            <person name="Lin H."/>
            <person name="Han C.S."/>
            <person name="Liu B."/>
            <person name="Lou B."/>
            <person name="Bai X."/>
            <person name="Deng C."/>
            <person name="Civerolo E.L."/>
            <person name="Gupta G."/>
        </authorList>
    </citation>
    <scope>NUCLEOTIDE SEQUENCE [LARGE SCALE GENOMIC DNA]</scope>
    <source>
        <strain evidence="10">gxpsy</strain>
    </source>
</reference>
<dbReference type="NCBIfam" id="NF008956">
    <property type="entry name" value="PRK12299.1"/>
    <property type="match status" value="1"/>
</dbReference>
<keyword evidence="2 6" id="KW-0547">Nucleotide-binding</keyword>
<dbReference type="CDD" id="cd01898">
    <property type="entry name" value="Obg"/>
    <property type="match status" value="1"/>
</dbReference>
<dbReference type="HAMAP" id="MF_01454">
    <property type="entry name" value="GTPase_Obg"/>
    <property type="match status" value="1"/>
</dbReference>
<dbReference type="InterPro" id="IPR006074">
    <property type="entry name" value="GTP1-OBG_CS"/>
</dbReference>
<dbReference type="PIRSF" id="PIRSF002401">
    <property type="entry name" value="GTP_bd_Obg/CgtA"/>
    <property type="match status" value="1"/>
</dbReference>
<comment type="similarity">
    <text evidence="1 6">Belongs to the TRAFAC class OBG-HflX-like GTPase superfamily. OBG GTPase family.</text>
</comment>
<keyword evidence="6" id="KW-0963">Cytoplasm</keyword>
<evidence type="ECO:0000259" key="7">
    <source>
        <dbReference type="PROSITE" id="PS51710"/>
    </source>
</evidence>
<dbReference type="InterPro" id="IPR006073">
    <property type="entry name" value="GTP-bd"/>
</dbReference>
<feature type="binding site" evidence="6">
    <location>
        <begin position="166"/>
        <end position="173"/>
    </location>
    <ligand>
        <name>GTP</name>
        <dbReference type="ChEBI" id="CHEBI:37565"/>
    </ligand>
</feature>
<feature type="binding site" evidence="6">
    <location>
        <begin position="212"/>
        <end position="215"/>
    </location>
    <ligand>
        <name>GTP</name>
        <dbReference type="ChEBI" id="CHEBI:37565"/>
    </ligand>
</feature>
<comment type="subunit">
    <text evidence="6">Monomer.</text>
</comment>
<evidence type="ECO:0000256" key="6">
    <source>
        <dbReference type="HAMAP-Rule" id="MF_01454"/>
    </source>
</evidence>
<feature type="binding site" evidence="6">
    <location>
        <position position="193"/>
    </location>
    <ligand>
        <name>Mg(2+)</name>
        <dbReference type="ChEBI" id="CHEBI:18420"/>
    </ligand>
</feature>
<evidence type="ECO:0000256" key="3">
    <source>
        <dbReference type="ARBA" id="ARBA00022801"/>
    </source>
</evidence>
<evidence type="ECO:0000256" key="4">
    <source>
        <dbReference type="ARBA" id="ARBA00022842"/>
    </source>
</evidence>
<gene>
    <name evidence="6" type="primary">obg</name>
    <name evidence="9" type="ORF">WSI_02720</name>
</gene>
<name>A0ABM5NFP4_LIBAS</name>
<dbReference type="InterPro" id="IPR036726">
    <property type="entry name" value="GTP1_OBG_dom_sf"/>
</dbReference>
<protein>
    <recommendedName>
        <fullName evidence="6">GTPase Obg</fullName>
        <ecNumber evidence="6">3.6.5.-</ecNumber>
    </recommendedName>
    <alternativeName>
        <fullName evidence="6">GTP-binding protein Obg</fullName>
    </alternativeName>
</protein>
<dbReference type="Gene3D" id="2.70.210.12">
    <property type="entry name" value="GTP1/OBG domain"/>
    <property type="match status" value="1"/>
</dbReference>
<dbReference type="Pfam" id="PF01018">
    <property type="entry name" value="GTP1_OBG"/>
    <property type="match status" value="1"/>
</dbReference>
<evidence type="ECO:0000313" key="9">
    <source>
        <dbReference type="EMBL" id="AGH16914.1"/>
    </source>
</evidence>
<dbReference type="InterPro" id="IPR045086">
    <property type="entry name" value="OBG_GTPase"/>
</dbReference>
<evidence type="ECO:0000313" key="10">
    <source>
        <dbReference type="Proteomes" id="UP000011820"/>
    </source>
</evidence>
<feature type="domain" description="OBG-type G" evidence="7">
    <location>
        <begin position="160"/>
        <end position="327"/>
    </location>
</feature>
<comment type="cofactor">
    <cofactor evidence="6">
        <name>Mg(2+)</name>
        <dbReference type="ChEBI" id="CHEBI:18420"/>
    </cofactor>
</comment>
<dbReference type="NCBIfam" id="NF008955">
    <property type="entry name" value="PRK12297.1"/>
    <property type="match status" value="1"/>
</dbReference>
<dbReference type="GeneID" id="93076912"/>
<keyword evidence="6" id="KW-0479">Metal-binding</keyword>
<dbReference type="Proteomes" id="UP000011820">
    <property type="component" value="Chromosome"/>
</dbReference>
<dbReference type="InterPro" id="IPR027417">
    <property type="entry name" value="P-loop_NTPase"/>
</dbReference>
<dbReference type="InterPro" id="IPR006169">
    <property type="entry name" value="GTP1_OBG_dom"/>
</dbReference>
<accession>A0ABM5NFP4</accession>
<feature type="binding site" evidence="6">
    <location>
        <position position="173"/>
    </location>
    <ligand>
        <name>Mg(2+)</name>
        <dbReference type="ChEBI" id="CHEBI:18420"/>
    </ligand>
</feature>
<feature type="binding site" evidence="6">
    <location>
        <begin position="191"/>
        <end position="195"/>
    </location>
    <ligand>
        <name>GTP</name>
        <dbReference type="ChEBI" id="CHEBI:37565"/>
    </ligand>
</feature>
<proteinExistence type="inferred from homology"/>
<dbReference type="EMBL" id="CP004005">
    <property type="protein sequence ID" value="AGH16914.1"/>
    <property type="molecule type" value="Genomic_DNA"/>
</dbReference>
<dbReference type="PROSITE" id="PS51710">
    <property type="entry name" value="G_OBG"/>
    <property type="match status" value="1"/>
</dbReference>
<comment type="subcellular location">
    <subcellularLocation>
        <location evidence="6">Cytoplasm</location>
    </subcellularLocation>
</comment>
<feature type="binding site" evidence="6">
    <location>
        <begin position="279"/>
        <end position="282"/>
    </location>
    <ligand>
        <name>GTP</name>
        <dbReference type="ChEBI" id="CHEBI:37565"/>
    </ligand>
</feature>
<organism evidence="9 10">
    <name type="scientific">Candidatus Liberibacter asiaticus str. gxpsy</name>
    <dbReference type="NCBI Taxonomy" id="1174529"/>
    <lineage>
        <taxon>Bacteria</taxon>
        <taxon>Pseudomonadati</taxon>
        <taxon>Pseudomonadota</taxon>
        <taxon>Alphaproteobacteria</taxon>
        <taxon>Hyphomicrobiales</taxon>
        <taxon>Rhizobiaceae</taxon>
        <taxon>Liberibacter</taxon>
    </lineage>
</organism>
<dbReference type="InterPro" id="IPR014100">
    <property type="entry name" value="GTP-bd_Obg/CgtA"/>
</dbReference>
<dbReference type="Pfam" id="PF01926">
    <property type="entry name" value="MMR_HSR1"/>
    <property type="match status" value="1"/>
</dbReference>
<evidence type="ECO:0000256" key="2">
    <source>
        <dbReference type="ARBA" id="ARBA00022741"/>
    </source>
</evidence>
<evidence type="ECO:0000256" key="5">
    <source>
        <dbReference type="ARBA" id="ARBA00023134"/>
    </source>
</evidence>
<dbReference type="Gene3D" id="3.40.50.300">
    <property type="entry name" value="P-loop containing nucleotide triphosphate hydrolases"/>
    <property type="match status" value="1"/>
</dbReference>
<keyword evidence="5 6" id="KW-0342">GTP-binding</keyword>
<feature type="binding site" evidence="6">
    <location>
        <begin position="308"/>
        <end position="310"/>
    </location>
    <ligand>
        <name>GTP</name>
        <dbReference type="ChEBI" id="CHEBI:37565"/>
    </ligand>
</feature>
<dbReference type="PROSITE" id="PS51883">
    <property type="entry name" value="OBG"/>
    <property type="match status" value="1"/>
</dbReference>
<dbReference type="EC" id="3.6.5.-" evidence="6"/>
<dbReference type="PANTHER" id="PTHR11702:SF31">
    <property type="entry name" value="MITOCHONDRIAL RIBOSOME-ASSOCIATED GTPASE 2"/>
    <property type="match status" value="1"/>
</dbReference>
<dbReference type="PROSITE" id="PS00905">
    <property type="entry name" value="GTP1_OBG"/>
    <property type="match status" value="1"/>
</dbReference>
<dbReference type="PRINTS" id="PR00326">
    <property type="entry name" value="GTP1OBG"/>
</dbReference>
<dbReference type="RefSeq" id="WP_015452511.1">
    <property type="nucleotide sequence ID" value="NC_020549.1"/>
</dbReference>
<dbReference type="SUPFAM" id="SSF82051">
    <property type="entry name" value="Obg GTP-binding protein N-terminal domain"/>
    <property type="match status" value="1"/>
</dbReference>
<dbReference type="SUPFAM" id="SSF52540">
    <property type="entry name" value="P-loop containing nucleoside triphosphate hydrolases"/>
    <property type="match status" value="1"/>
</dbReference>
<keyword evidence="4 6" id="KW-0460">Magnesium</keyword>